<comment type="caution">
    <text evidence="2">The sequence shown here is derived from an EMBL/GenBank/DDBJ whole genome shotgun (WGS) entry which is preliminary data.</text>
</comment>
<dbReference type="OrthoDB" id="1253990at2"/>
<name>A0A6H9WEZ4_9MICO</name>
<accession>A0A6H9WEZ4</accession>
<sequence length="216" mass="22765">MHGPIVLDAAARIIGADPPFRSRSRTVQGESAYAQPHLRIGVAVSDLTNAQSPSEAADALAEEVGELARAHGFRVAAAESLTGGRLAQHFASIPQCVDWYAGAVVAYQSEAKYAALNVPRGPVVSEEAARAMAMGVATLMGADAAIAATGVGGPDREEGHPPGTTWLATYVRGEVRTRHYEFDGEPLEILAQTELAAVELLRDAMRDAGDSQEPHR</sequence>
<dbReference type="EMBL" id="WBJY01000001">
    <property type="protein sequence ID" value="KAB1649499.1"/>
    <property type="molecule type" value="Genomic_DNA"/>
</dbReference>
<reference evidence="2 3" key="1">
    <citation type="submission" date="2019-09" db="EMBL/GenBank/DDBJ databases">
        <title>Phylogeny of genus Pseudoclavibacter and closely related genus.</title>
        <authorList>
            <person name="Li Y."/>
        </authorList>
    </citation>
    <scope>NUCLEOTIDE SEQUENCE [LARGE SCALE GENOMIC DNA]</scope>
    <source>
        <strain evidence="2 3">EGI 60007</strain>
    </source>
</reference>
<dbReference type="InterPro" id="IPR008136">
    <property type="entry name" value="CinA_C"/>
</dbReference>
<dbReference type="AlphaFoldDB" id="A0A6H9WEZ4"/>
<protein>
    <submittedName>
        <fullName evidence="2">CinA family protein</fullName>
    </submittedName>
</protein>
<evidence type="ECO:0000313" key="3">
    <source>
        <dbReference type="Proteomes" id="UP000431744"/>
    </source>
</evidence>
<dbReference type="SUPFAM" id="SSF142433">
    <property type="entry name" value="CinA-like"/>
    <property type="match status" value="1"/>
</dbReference>
<organism evidence="2 3">
    <name type="scientific">Pseudoclavibacter endophyticus</name>
    <dbReference type="NCBI Taxonomy" id="1778590"/>
    <lineage>
        <taxon>Bacteria</taxon>
        <taxon>Bacillati</taxon>
        <taxon>Actinomycetota</taxon>
        <taxon>Actinomycetes</taxon>
        <taxon>Micrococcales</taxon>
        <taxon>Microbacteriaceae</taxon>
        <taxon>Pseudoclavibacter</taxon>
    </lineage>
</organism>
<feature type="domain" description="CinA C-terminal" evidence="1">
    <location>
        <begin position="59"/>
        <end position="204"/>
    </location>
</feature>
<dbReference type="InterPro" id="IPR036653">
    <property type="entry name" value="CinA-like_C"/>
</dbReference>
<gene>
    <name evidence="2" type="ORF">F8O04_04360</name>
</gene>
<keyword evidence="3" id="KW-1185">Reference proteome</keyword>
<evidence type="ECO:0000313" key="2">
    <source>
        <dbReference type="EMBL" id="KAB1649499.1"/>
    </source>
</evidence>
<dbReference type="Gene3D" id="3.90.950.20">
    <property type="entry name" value="CinA-like"/>
    <property type="match status" value="1"/>
</dbReference>
<dbReference type="Proteomes" id="UP000431744">
    <property type="component" value="Unassembled WGS sequence"/>
</dbReference>
<evidence type="ECO:0000259" key="1">
    <source>
        <dbReference type="Pfam" id="PF02464"/>
    </source>
</evidence>
<proteinExistence type="predicted"/>
<dbReference type="Pfam" id="PF02464">
    <property type="entry name" value="CinA"/>
    <property type="match status" value="1"/>
</dbReference>
<dbReference type="NCBIfam" id="TIGR00199">
    <property type="entry name" value="PncC_domain"/>
    <property type="match status" value="1"/>
</dbReference>